<evidence type="ECO:0000256" key="2">
    <source>
        <dbReference type="ARBA" id="ARBA00012925"/>
    </source>
</evidence>
<comment type="catalytic activity">
    <reaction evidence="6">
        <text>hydrogencarbonate + H(+) = CO2 + H2O</text>
        <dbReference type="Rhea" id="RHEA:10748"/>
        <dbReference type="ChEBI" id="CHEBI:15377"/>
        <dbReference type="ChEBI" id="CHEBI:15378"/>
        <dbReference type="ChEBI" id="CHEBI:16526"/>
        <dbReference type="ChEBI" id="CHEBI:17544"/>
        <dbReference type="EC" id="4.2.1.1"/>
    </reaction>
</comment>
<dbReference type="Pfam" id="PF00194">
    <property type="entry name" value="Carb_anhydrase"/>
    <property type="match status" value="1"/>
</dbReference>
<dbReference type="PROSITE" id="PS00162">
    <property type="entry name" value="ALPHA_CA_1"/>
    <property type="match status" value="1"/>
</dbReference>
<dbReference type="GO" id="GO:0006730">
    <property type="term" value="P:one-carbon metabolic process"/>
    <property type="evidence" value="ECO:0007669"/>
    <property type="project" value="TreeGrafter"/>
</dbReference>
<reference evidence="9" key="1">
    <citation type="submission" date="2021-01" db="UniProtKB">
        <authorList>
            <consortium name="EnsemblPlants"/>
        </authorList>
    </citation>
    <scope>IDENTIFICATION</scope>
</reference>
<dbReference type="EnsemblPlants" id="Kaladp0059s0136.1.v1.1">
    <property type="protein sequence ID" value="Kaladp0059s0136.1.v1.1"/>
    <property type="gene ID" value="Kaladp0059s0136.v1.1"/>
</dbReference>
<evidence type="ECO:0000256" key="1">
    <source>
        <dbReference type="ARBA" id="ARBA00001947"/>
    </source>
</evidence>
<dbReference type="InterPro" id="IPR036398">
    <property type="entry name" value="CA_dom_sf"/>
</dbReference>
<dbReference type="Proteomes" id="UP000594263">
    <property type="component" value="Unplaced"/>
</dbReference>
<keyword evidence="6" id="KW-0732">Signal</keyword>
<keyword evidence="10" id="KW-1185">Reference proteome</keyword>
<dbReference type="InterPro" id="IPR001148">
    <property type="entry name" value="CA_dom"/>
</dbReference>
<feature type="signal peptide" evidence="6">
    <location>
        <begin position="1"/>
        <end position="27"/>
    </location>
</feature>
<evidence type="ECO:0000313" key="9">
    <source>
        <dbReference type="EnsemblPlants" id="Kaladp0059s0136.1.v1.1"/>
    </source>
</evidence>
<sequence length="279" mass="31847">MMKNSSSILVITLIILLISFFPTRSQSQAQETEDEREFDYTPGSDKGPERWGSLKEEWSACKEGDMQSPIDLASARVEVVSQLGKLKRKYWANSAVIKNRGHDIAVEWDGDAGWIEINGTSYRLKQSHWHSPSEHTVNGRRYAMEIHMVHQTDDHKLAVVGMFYRFGRPDPFLSELLKNVRLTNEHGVKEVDPNEIRMAGHRYYRYVGSLTVPPCTEGVIWTINKKVKTVSREQLASLREAVHDYAESNARPVQALNNRRIYSSSATQIATRVDSIIKD</sequence>
<keyword evidence="3 6" id="KW-0479">Metal-binding</keyword>
<feature type="domain" description="Alpha-carbonic anhydrase" evidence="8">
    <location>
        <begin position="36"/>
        <end position="265"/>
    </location>
</feature>
<proteinExistence type="inferred from homology"/>
<comment type="similarity">
    <text evidence="6">Belongs to the alpha-carbonic anhydrase family.</text>
</comment>
<comment type="cofactor">
    <cofactor evidence="1 6">
        <name>Zn(2+)</name>
        <dbReference type="ChEBI" id="CHEBI:29105"/>
    </cofactor>
</comment>
<keyword evidence="5 6" id="KW-0456">Lyase</keyword>
<dbReference type="SUPFAM" id="SSF51069">
    <property type="entry name" value="Carbonic anhydrase"/>
    <property type="match status" value="1"/>
</dbReference>
<evidence type="ECO:0000256" key="5">
    <source>
        <dbReference type="ARBA" id="ARBA00023239"/>
    </source>
</evidence>
<evidence type="ECO:0000259" key="8">
    <source>
        <dbReference type="PROSITE" id="PS51144"/>
    </source>
</evidence>
<dbReference type="PROSITE" id="PS51144">
    <property type="entry name" value="ALPHA_CA_2"/>
    <property type="match status" value="1"/>
</dbReference>
<feature type="chain" id="PRO_5029937627" description="Carbonic anhydrase" evidence="6">
    <location>
        <begin position="28"/>
        <end position="279"/>
    </location>
</feature>
<dbReference type="InterPro" id="IPR041891">
    <property type="entry name" value="Alpha_CA_prokaryot-like"/>
</dbReference>
<evidence type="ECO:0000256" key="3">
    <source>
        <dbReference type="ARBA" id="ARBA00022723"/>
    </source>
</evidence>
<dbReference type="OMA" id="EHWSEDY"/>
<protein>
    <recommendedName>
        <fullName evidence="2 6">Carbonic anhydrase</fullName>
        <ecNumber evidence="2 6">4.2.1.1</ecNumber>
    </recommendedName>
</protein>
<dbReference type="Gene3D" id="3.10.200.10">
    <property type="entry name" value="Alpha carbonic anhydrase"/>
    <property type="match status" value="1"/>
</dbReference>
<dbReference type="InterPro" id="IPR018338">
    <property type="entry name" value="Carbonic_anhydrase_a-class_CS"/>
</dbReference>
<dbReference type="PANTHER" id="PTHR18952:SF201">
    <property type="entry name" value="CARBONIC ANHYDRASE"/>
    <property type="match status" value="1"/>
</dbReference>
<accession>A0A7N0UC16</accession>
<keyword evidence="4 6" id="KW-0862">Zinc</keyword>
<dbReference type="InterPro" id="IPR023561">
    <property type="entry name" value="Carbonic_anhydrase_a-class"/>
</dbReference>
<dbReference type="PANTHER" id="PTHR18952">
    <property type="entry name" value="CARBONIC ANHYDRASE"/>
    <property type="match status" value="1"/>
</dbReference>
<organism evidence="9 10">
    <name type="scientific">Kalanchoe fedtschenkoi</name>
    <name type="common">Lavender scallops</name>
    <name type="synonym">South American air plant</name>
    <dbReference type="NCBI Taxonomy" id="63787"/>
    <lineage>
        <taxon>Eukaryota</taxon>
        <taxon>Viridiplantae</taxon>
        <taxon>Streptophyta</taxon>
        <taxon>Embryophyta</taxon>
        <taxon>Tracheophyta</taxon>
        <taxon>Spermatophyta</taxon>
        <taxon>Magnoliopsida</taxon>
        <taxon>eudicotyledons</taxon>
        <taxon>Gunneridae</taxon>
        <taxon>Pentapetalae</taxon>
        <taxon>Saxifragales</taxon>
        <taxon>Crassulaceae</taxon>
        <taxon>Kalanchoe</taxon>
    </lineage>
</organism>
<dbReference type="GO" id="GO:0004089">
    <property type="term" value="F:carbonate dehydratase activity"/>
    <property type="evidence" value="ECO:0007669"/>
    <property type="project" value="UniProtKB-UniRule"/>
</dbReference>
<evidence type="ECO:0000256" key="7">
    <source>
        <dbReference type="SAM" id="MobiDB-lite"/>
    </source>
</evidence>
<dbReference type="SMART" id="SM01057">
    <property type="entry name" value="Carb_anhydrase"/>
    <property type="match status" value="1"/>
</dbReference>
<dbReference type="Gramene" id="Kaladp0059s0136.1.v1.1">
    <property type="protein sequence ID" value="Kaladp0059s0136.1.v1.1"/>
    <property type="gene ID" value="Kaladp0059s0136.v1.1"/>
</dbReference>
<evidence type="ECO:0000256" key="4">
    <source>
        <dbReference type="ARBA" id="ARBA00022833"/>
    </source>
</evidence>
<comment type="function">
    <text evidence="6">Reversible hydration of carbon dioxide.</text>
</comment>
<dbReference type="AlphaFoldDB" id="A0A7N0UC16"/>
<dbReference type="CDD" id="cd03124">
    <property type="entry name" value="alpha_CA_prokaryotic_like"/>
    <property type="match status" value="1"/>
</dbReference>
<feature type="region of interest" description="Disordered" evidence="7">
    <location>
        <begin position="28"/>
        <end position="51"/>
    </location>
</feature>
<evidence type="ECO:0000256" key="6">
    <source>
        <dbReference type="RuleBase" id="RU367011"/>
    </source>
</evidence>
<dbReference type="GO" id="GO:0008270">
    <property type="term" value="F:zinc ion binding"/>
    <property type="evidence" value="ECO:0007669"/>
    <property type="project" value="UniProtKB-UniRule"/>
</dbReference>
<name>A0A7N0UC16_KALFE</name>
<dbReference type="EC" id="4.2.1.1" evidence="2 6"/>
<evidence type="ECO:0000313" key="10">
    <source>
        <dbReference type="Proteomes" id="UP000594263"/>
    </source>
</evidence>